<dbReference type="PROSITE" id="PS50294">
    <property type="entry name" value="WD_REPEATS_REGION"/>
    <property type="match status" value="2"/>
</dbReference>
<evidence type="ECO:0000313" key="5">
    <source>
        <dbReference type="EMBL" id="KAG2176132.1"/>
    </source>
</evidence>
<dbReference type="PROSITE" id="PS50082">
    <property type="entry name" value="WD_REPEATS_2"/>
    <property type="match status" value="4"/>
</dbReference>
<evidence type="ECO:0000256" key="4">
    <source>
        <dbReference type="SAM" id="MobiDB-lite"/>
    </source>
</evidence>
<evidence type="ECO:0000313" key="6">
    <source>
        <dbReference type="Proteomes" id="UP000654370"/>
    </source>
</evidence>
<dbReference type="SUPFAM" id="SSF50978">
    <property type="entry name" value="WD40 repeat-like"/>
    <property type="match status" value="1"/>
</dbReference>
<protein>
    <submittedName>
        <fullName evidence="5">Uncharacterized protein</fullName>
    </submittedName>
</protein>
<comment type="caution">
    <text evidence="5">The sequence shown here is derived from an EMBL/GenBank/DDBJ whole genome shotgun (WGS) entry which is preliminary data.</text>
</comment>
<keyword evidence="6" id="KW-1185">Reference proteome</keyword>
<dbReference type="Pfam" id="PF00400">
    <property type="entry name" value="WD40"/>
    <property type="match status" value="4"/>
</dbReference>
<feature type="region of interest" description="Disordered" evidence="4">
    <location>
        <begin position="424"/>
        <end position="447"/>
    </location>
</feature>
<dbReference type="PANTHER" id="PTHR14221:SF0">
    <property type="entry name" value="WD REPEAT-CONTAINING PROTEIN 44"/>
    <property type="match status" value="1"/>
</dbReference>
<keyword evidence="2" id="KW-0677">Repeat</keyword>
<dbReference type="InterPro" id="IPR020472">
    <property type="entry name" value="WD40_PAC1"/>
</dbReference>
<dbReference type="Gene3D" id="2.130.10.10">
    <property type="entry name" value="YVTN repeat-like/Quinoprotein amine dehydrogenase"/>
    <property type="match status" value="3"/>
</dbReference>
<feature type="repeat" description="WD" evidence="3">
    <location>
        <begin position="292"/>
        <end position="312"/>
    </location>
</feature>
<dbReference type="Proteomes" id="UP000654370">
    <property type="component" value="Unassembled WGS sequence"/>
</dbReference>
<keyword evidence="1 3" id="KW-0853">WD repeat</keyword>
<evidence type="ECO:0000256" key="3">
    <source>
        <dbReference type="PROSITE-ProRule" id="PRU00221"/>
    </source>
</evidence>
<dbReference type="InterPro" id="IPR036322">
    <property type="entry name" value="WD40_repeat_dom_sf"/>
</dbReference>
<dbReference type="PANTHER" id="PTHR14221">
    <property type="entry name" value="WD REPEAT DOMAIN 44"/>
    <property type="match status" value="1"/>
</dbReference>
<sequence length="447" mass="49741">LPVTTTTEVSSQAVVTVIIIITKTYSKAPRAGSDRKLVKEFEAFYLSQTLLDPHYEQSATDPILTMKFSQDGQYLATASKGGVVRIWQTSPDAYMLDDHFVTTPVREFTSHKGAVLDLSWSKNNFLLTSSMDKTARLWHVDRNDCLCIFQHYDIVTCVEFHPKDDRYFLSGSIDAKLRIWNIPAQCVHTWSKISDTQMITAAGFTQDGTRVCAGSAQGALHIFKSETLELEGEVCLGTDRKVTGIEPSPTHPSLVLVSSNDSITRIVDCNQKQSLCSLKGCTNTGMQIAATFSDDGKYVISGSEDRRVYIWKTADEIYALAGEDSLSDQETKVPSEVSEESACLTKKELKELQKQEKREAKARKKREKDQMKKLAKNEPEHFEAHKDTVISAILAPLETRRRLSMDGTMLVSADQAGCIRIWTCSPPNTDGDGNISSSSDNLRDTMP</sequence>
<dbReference type="EMBL" id="JAEPQZ010000010">
    <property type="protein sequence ID" value="KAG2176132.1"/>
    <property type="molecule type" value="Genomic_DNA"/>
</dbReference>
<name>A0A8H7PLA6_MORIS</name>
<dbReference type="OrthoDB" id="1932312at2759"/>
<dbReference type="InterPro" id="IPR001680">
    <property type="entry name" value="WD40_rpt"/>
</dbReference>
<gene>
    <name evidence="5" type="ORF">INT43_005365</name>
</gene>
<feature type="repeat" description="WD" evidence="3">
    <location>
        <begin position="148"/>
        <end position="182"/>
    </location>
</feature>
<accession>A0A8H7PLA6</accession>
<dbReference type="InterPro" id="IPR015943">
    <property type="entry name" value="WD40/YVTN_repeat-like_dom_sf"/>
</dbReference>
<dbReference type="AlphaFoldDB" id="A0A8H7PLA6"/>
<proteinExistence type="predicted"/>
<dbReference type="PRINTS" id="PR00320">
    <property type="entry name" value="GPROTEINBRPT"/>
</dbReference>
<dbReference type="CDD" id="cd00200">
    <property type="entry name" value="WD40"/>
    <property type="match status" value="1"/>
</dbReference>
<feature type="compositionally biased region" description="Basic and acidic residues" evidence="4">
    <location>
        <begin position="367"/>
        <end position="382"/>
    </location>
</feature>
<dbReference type="SMART" id="SM00320">
    <property type="entry name" value="WD40"/>
    <property type="match status" value="7"/>
</dbReference>
<feature type="non-terminal residue" evidence="5">
    <location>
        <position position="1"/>
    </location>
</feature>
<evidence type="ECO:0000256" key="2">
    <source>
        <dbReference type="ARBA" id="ARBA00022737"/>
    </source>
</evidence>
<feature type="region of interest" description="Disordered" evidence="4">
    <location>
        <begin position="354"/>
        <end position="382"/>
    </location>
</feature>
<dbReference type="InterPro" id="IPR040324">
    <property type="entry name" value="WDR44/Dgr2"/>
</dbReference>
<feature type="repeat" description="WD" evidence="3">
    <location>
        <begin position="56"/>
        <end position="88"/>
    </location>
</feature>
<evidence type="ECO:0000256" key="1">
    <source>
        <dbReference type="ARBA" id="ARBA00022574"/>
    </source>
</evidence>
<reference evidence="5" key="1">
    <citation type="submission" date="2020-12" db="EMBL/GenBank/DDBJ databases">
        <title>Metabolic potential, ecology and presence of endohyphal bacteria is reflected in genomic diversity of Mucoromycotina.</title>
        <authorList>
            <person name="Muszewska A."/>
            <person name="Okrasinska A."/>
            <person name="Steczkiewicz K."/>
            <person name="Drgas O."/>
            <person name="Orlowska M."/>
            <person name="Perlinska-Lenart U."/>
            <person name="Aleksandrzak-Piekarczyk T."/>
            <person name="Szatraj K."/>
            <person name="Zielenkiewicz U."/>
            <person name="Pilsyk S."/>
            <person name="Malc E."/>
            <person name="Mieczkowski P."/>
            <person name="Kruszewska J.S."/>
            <person name="Biernat P."/>
            <person name="Pawlowska J."/>
        </authorList>
    </citation>
    <scope>NUCLEOTIDE SEQUENCE</scope>
    <source>
        <strain evidence="5">WA0000067209</strain>
    </source>
</reference>
<feature type="repeat" description="WD" evidence="3">
    <location>
        <begin position="108"/>
        <end position="148"/>
    </location>
</feature>
<organism evidence="5 6">
    <name type="scientific">Mortierella isabellina</name>
    <name type="common">Filamentous fungus</name>
    <name type="synonym">Umbelopsis isabellina</name>
    <dbReference type="NCBI Taxonomy" id="91625"/>
    <lineage>
        <taxon>Eukaryota</taxon>
        <taxon>Fungi</taxon>
        <taxon>Fungi incertae sedis</taxon>
        <taxon>Mucoromycota</taxon>
        <taxon>Mucoromycotina</taxon>
        <taxon>Umbelopsidomycetes</taxon>
        <taxon>Umbelopsidales</taxon>
        <taxon>Umbelopsidaceae</taxon>
        <taxon>Umbelopsis</taxon>
    </lineage>
</organism>